<keyword evidence="7" id="KW-1133">Transmembrane helix</keyword>
<feature type="signal peptide" evidence="7">
    <location>
        <begin position="1"/>
        <end position="20"/>
    </location>
</feature>
<dbReference type="PANTHER" id="PTHR47870">
    <property type="entry name" value="CYTOCHROME C-TYPE BIOGENESIS PROTEIN CCMH"/>
    <property type="match status" value="1"/>
</dbReference>
<proteinExistence type="inferred from homology"/>
<evidence type="ECO:0000256" key="6">
    <source>
        <dbReference type="ARBA" id="ARBA00023004"/>
    </source>
</evidence>
<evidence type="ECO:0000256" key="1">
    <source>
        <dbReference type="ARBA" id="ARBA00010342"/>
    </source>
</evidence>
<name>A0A3A8IQP6_9BACT</name>
<accession>A0A3A8IQP6</accession>
<keyword evidence="5" id="KW-0201">Cytochrome c-type biogenesis</keyword>
<dbReference type="GO" id="GO:0005886">
    <property type="term" value="C:plasma membrane"/>
    <property type="evidence" value="ECO:0007669"/>
    <property type="project" value="TreeGrafter"/>
</dbReference>
<feature type="domain" description="CcmH/CycL/Ccl2/NrfF N-terminal" evidence="9">
    <location>
        <begin position="10"/>
        <end position="126"/>
    </location>
</feature>
<keyword evidence="3 7" id="KW-0479">Metal-binding</keyword>
<evidence type="ECO:0000256" key="7">
    <source>
        <dbReference type="RuleBase" id="RU364112"/>
    </source>
</evidence>
<feature type="region of interest" description="Disordered" evidence="8">
    <location>
        <begin position="133"/>
        <end position="160"/>
    </location>
</feature>
<keyword evidence="11" id="KW-1185">Reference proteome</keyword>
<dbReference type="InterPro" id="IPR038297">
    <property type="entry name" value="CcmH/CycL/NrfF/Ccl2_sf"/>
</dbReference>
<dbReference type="PANTHER" id="PTHR47870:SF1">
    <property type="entry name" value="CYTOCHROME C-TYPE BIOGENESIS PROTEIN CCMH"/>
    <property type="match status" value="1"/>
</dbReference>
<keyword evidence="2 7" id="KW-0349">Heme</keyword>
<keyword evidence="7" id="KW-0812">Transmembrane</keyword>
<evidence type="ECO:0000313" key="10">
    <source>
        <dbReference type="EMBL" id="RKG85645.1"/>
    </source>
</evidence>
<evidence type="ECO:0000256" key="8">
    <source>
        <dbReference type="SAM" id="MobiDB-lite"/>
    </source>
</evidence>
<dbReference type="InterPro" id="IPR051263">
    <property type="entry name" value="C-type_cytochrome_biogenesis"/>
</dbReference>
<dbReference type="GO" id="GO:0046872">
    <property type="term" value="F:metal ion binding"/>
    <property type="evidence" value="ECO:0007669"/>
    <property type="project" value="UniProtKB-KW"/>
</dbReference>
<dbReference type="RefSeq" id="WP_120542162.1">
    <property type="nucleotide sequence ID" value="NZ_RAVZ01000129.1"/>
</dbReference>
<dbReference type="CDD" id="cd16378">
    <property type="entry name" value="CcmH_N"/>
    <property type="match status" value="1"/>
</dbReference>
<evidence type="ECO:0000256" key="2">
    <source>
        <dbReference type="ARBA" id="ARBA00022617"/>
    </source>
</evidence>
<dbReference type="EMBL" id="RAVZ01000129">
    <property type="protein sequence ID" value="RKG85645.1"/>
    <property type="molecule type" value="Genomic_DNA"/>
</dbReference>
<comment type="similarity">
    <text evidence="1 7">Belongs to the CcmH/CycL/Ccl2/NrfF family.</text>
</comment>
<evidence type="ECO:0000256" key="4">
    <source>
        <dbReference type="ARBA" id="ARBA00022729"/>
    </source>
</evidence>
<dbReference type="Proteomes" id="UP000268094">
    <property type="component" value="Unassembled WGS sequence"/>
</dbReference>
<evidence type="ECO:0000256" key="5">
    <source>
        <dbReference type="ARBA" id="ARBA00022748"/>
    </source>
</evidence>
<sequence length="168" mass="18113">MNAVLVSLTLALSLATGQFAPQQAASDPLAPAREARVQVLAKKLRCAVCQGLSVADSPSSMARAQLDKVRELVSDGKTDEEIVDYFVARYGEWVLLEPRAEGFNWFVWLGPVVLVLGGLFVILRQRQPLPEGAVATEAATAPSPSSPPAPSTDDADPYLQAVRRELER</sequence>
<dbReference type="AlphaFoldDB" id="A0A3A8IQP6"/>
<evidence type="ECO:0000256" key="3">
    <source>
        <dbReference type="ARBA" id="ARBA00022723"/>
    </source>
</evidence>
<keyword evidence="7" id="KW-0472">Membrane</keyword>
<gene>
    <name evidence="10" type="ORF">D7V88_19515</name>
</gene>
<organism evidence="10 11">
    <name type="scientific">Corallococcus terminator</name>
    <dbReference type="NCBI Taxonomy" id="2316733"/>
    <lineage>
        <taxon>Bacteria</taxon>
        <taxon>Pseudomonadati</taxon>
        <taxon>Myxococcota</taxon>
        <taxon>Myxococcia</taxon>
        <taxon>Myxococcales</taxon>
        <taxon>Cystobacterineae</taxon>
        <taxon>Myxococcaceae</taxon>
        <taxon>Corallococcus</taxon>
    </lineage>
</organism>
<dbReference type="OrthoDB" id="9804975at2"/>
<dbReference type="GO" id="GO:0017004">
    <property type="term" value="P:cytochrome complex assembly"/>
    <property type="evidence" value="ECO:0007669"/>
    <property type="project" value="UniProtKB-KW"/>
</dbReference>
<comment type="function">
    <text evidence="7">Possible subunit of a heme lyase.</text>
</comment>
<feature type="transmembrane region" description="Helical" evidence="7">
    <location>
        <begin position="105"/>
        <end position="123"/>
    </location>
</feature>
<keyword evidence="6 7" id="KW-0408">Iron</keyword>
<reference evidence="11" key="1">
    <citation type="submission" date="2018-09" db="EMBL/GenBank/DDBJ databases">
        <authorList>
            <person name="Livingstone P.G."/>
            <person name="Whitworth D.E."/>
        </authorList>
    </citation>
    <scope>NUCLEOTIDE SEQUENCE [LARGE SCALE GENOMIC DNA]</scope>
    <source>
        <strain evidence="11">CA054A</strain>
    </source>
</reference>
<protein>
    <recommendedName>
        <fullName evidence="7">Cytochrome c-type biogenesis protein</fullName>
    </recommendedName>
</protein>
<dbReference type="Gene3D" id="1.10.8.640">
    <property type="entry name" value="Cytochrome C biogenesis protein"/>
    <property type="match status" value="1"/>
</dbReference>
<feature type="chain" id="PRO_5017103733" description="Cytochrome c-type biogenesis protein" evidence="7">
    <location>
        <begin position="21"/>
        <end position="168"/>
    </location>
</feature>
<evidence type="ECO:0000313" key="11">
    <source>
        <dbReference type="Proteomes" id="UP000268094"/>
    </source>
</evidence>
<comment type="caution">
    <text evidence="10">The sequence shown here is derived from an EMBL/GenBank/DDBJ whole genome shotgun (WGS) entry which is preliminary data.</text>
</comment>
<dbReference type="Pfam" id="PF03918">
    <property type="entry name" value="CcmH"/>
    <property type="match status" value="1"/>
</dbReference>
<evidence type="ECO:0000259" key="9">
    <source>
        <dbReference type="Pfam" id="PF03918"/>
    </source>
</evidence>
<keyword evidence="4 7" id="KW-0732">Signal</keyword>
<dbReference type="InterPro" id="IPR005616">
    <property type="entry name" value="CcmH/CycL/Ccl2/NrfF_N"/>
</dbReference>